<dbReference type="GO" id="GO:0003352">
    <property type="term" value="P:regulation of cilium movement"/>
    <property type="evidence" value="ECO:0007669"/>
    <property type="project" value="TreeGrafter"/>
</dbReference>
<dbReference type="InterPro" id="IPR039750">
    <property type="entry name" value="DRC1/DRC2"/>
</dbReference>
<sequence length="98" mass="11509">MPCWLYPSRHFGSLEPHKFRDIWLMNEEEMKGLVRKALELDQIIYEQQLGLPWAPPDLWFMDSVGPLTHKKKSASELAEEVILGRDSFSFYQGRGTRK</sequence>
<dbReference type="Proteomes" id="UP001066276">
    <property type="component" value="Chromosome 5"/>
</dbReference>
<reference evidence="1" key="1">
    <citation type="journal article" date="2022" name="bioRxiv">
        <title>Sequencing and chromosome-scale assembly of the giantPleurodeles waltlgenome.</title>
        <authorList>
            <person name="Brown T."/>
            <person name="Elewa A."/>
            <person name="Iarovenko S."/>
            <person name="Subramanian E."/>
            <person name="Araus A.J."/>
            <person name="Petzold A."/>
            <person name="Susuki M."/>
            <person name="Suzuki K.-i.T."/>
            <person name="Hayashi T."/>
            <person name="Toyoda A."/>
            <person name="Oliveira C."/>
            <person name="Osipova E."/>
            <person name="Leigh N.D."/>
            <person name="Simon A."/>
            <person name="Yun M.H."/>
        </authorList>
    </citation>
    <scope>NUCLEOTIDE SEQUENCE</scope>
    <source>
        <strain evidence="1">20211129_DDA</strain>
        <tissue evidence="1">Liver</tissue>
    </source>
</reference>
<dbReference type="PANTHER" id="PTHR21625:SF1">
    <property type="entry name" value="DYNEIN REGULATORY COMPLEX PROTEIN 1"/>
    <property type="match status" value="1"/>
</dbReference>
<dbReference type="GO" id="GO:0005858">
    <property type="term" value="C:axonemal dynein complex"/>
    <property type="evidence" value="ECO:0007669"/>
    <property type="project" value="InterPro"/>
</dbReference>
<gene>
    <name evidence="1" type="ORF">NDU88_011014</name>
</gene>
<dbReference type="GO" id="GO:0070286">
    <property type="term" value="P:axonemal dynein complex assembly"/>
    <property type="evidence" value="ECO:0007669"/>
    <property type="project" value="InterPro"/>
</dbReference>
<dbReference type="EMBL" id="JANPWB010000009">
    <property type="protein sequence ID" value="KAJ1158323.1"/>
    <property type="molecule type" value="Genomic_DNA"/>
</dbReference>
<protein>
    <submittedName>
        <fullName evidence="1">Uncharacterized protein</fullName>
    </submittedName>
</protein>
<comment type="caution">
    <text evidence="1">The sequence shown here is derived from an EMBL/GenBank/DDBJ whole genome shotgun (WGS) entry which is preliminary data.</text>
</comment>
<accession>A0AAV7S4W8</accession>
<organism evidence="1 2">
    <name type="scientific">Pleurodeles waltl</name>
    <name type="common">Iberian ribbed newt</name>
    <dbReference type="NCBI Taxonomy" id="8319"/>
    <lineage>
        <taxon>Eukaryota</taxon>
        <taxon>Metazoa</taxon>
        <taxon>Chordata</taxon>
        <taxon>Craniata</taxon>
        <taxon>Vertebrata</taxon>
        <taxon>Euteleostomi</taxon>
        <taxon>Amphibia</taxon>
        <taxon>Batrachia</taxon>
        <taxon>Caudata</taxon>
        <taxon>Salamandroidea</taxon>
        <taxon>Salamandridae</taxon>
        <taxon>Pleurodelinae</taxon>
        <taxon>Pleurodeles</taxon>
    </lineage>
</organism>
<evidence type="ECO:0000313" key="2">
    <source>
        <dbReference type="Proteomes" id="UP001066276"/>
    </source>
</evidence>
<dbReference type="PANTHER" id="PTHR21625">
    <property type="entry name" value="NYD-SP28 PROTEIN"/>
    <property type="match status" value="1"/>
</dbReference>
<dbReference type="AlphaFoldDB" id="A0AAV7S4W8"/>
<evidence type="ECO:0000313" key="1">
    <source>
        <dbReference type="EMBL" id="KAJ1158323.1"/>
    </source>
</evidence>
<name>A0AAV7S4W8_PLEWA</name>
<dbReference type="GO" id="GO:0060285">
    <property type="term" value="P:cilium-dependent cell motility"/>
    <property type="evidence" value="ECO:0007669"/>
    <property type="project" value="TreeGrafter"/>
</dbReference>
<proteinExistence type="predicted"/>
<keyword evidence="2" id="KW-1185">Reference proteome</keyword>